<proteinExistence type="predicted"/>
<organism evidence="1 2">
    <name type="scientific">Microbacterium esteraromaticum</name>
    <dbReference type="NCBI Taxonomy" id="57043"/>
    <lineage>
        <taxon>Bacteria</taxon>
        <taxon>Bacillati</taxon>
        <taxon>Actinomycetota</taxon>
        <taxon>Actinomycetes</taxon>
        <taxon>Micrococcales</taxon>
        <taxon>Microbacteriaceae</taxon>
        <taxon>Microbacterium</taxon>
    </lineage>
</organism>
<gene>
    <name evidence="1" type="ORF">FVO59_12800</name>
</gene>
<dbReference type="Proteomes" id="UP000515708">
    <property type="component" value="Chromosome"/>
</dbReference>
<dbReference type="RefSeq" id="WP_182252991.1">
    <property type="nucleotide sequence ID" value="NZ_CP043732.1"/>
</dbReference>
<sequence length="113" mass="11651">MIDWYTPESAKTALGISVSAKQLAAAQEQCLRVKGLSLTATTAPSESFAQGVVYQALANKQTAAASPAGDLGGETNRVNVAPLDWKILSMLIVPAPDAGDPTRDTSHVGSLIG</sequence>
<evidence type="ECO:0000313" key="2">
    <source>
        <dbReference type="Proteomes" id="UP000515708"/>
    </source>
</evidence>
<evidence type="ECO:0000313" key="1">
    <source>
        <dbReference type="EMBL" id="QMU97982.1"/>
    </source>
</evidence>
<dbReference type="EMBL" id="CP043732">
    <property type="protein sequence ID" value="QMU97982.1"/>
    <property type="molecule type" value="Genomic_DNA"/>
</dbReference>
<dbReference type="AlphaFoldDB" id="A0A7D8AHZ8"/>
<name>A0A7D8AHZ8_9MICO</name>
<accession>A0A7D8AHZ8</accession>
<protein>
    <submittedName>
        <fullName evidence="1">Uncharacterized protein</fullName>
    </submittedName>
</protein>
<reference evidence="1 2" key="1">
    <citation type="journal article" date="2020" name="Front. Microbiol.">
        <title>Design of Bacterial Strain-Specific qPCR Assays Using NGS Data and Publicly Available Resources and Its Application to Track Biocontrol Strains.</title>
        <authorList>
            <person name="Hernandez I."/>
            <person name="Sant C."/>
            <person name="Martinez R."/>
            <person name="Fernandez C."/>
        </authorList>
    </citation>
    <scope>NUCLEOTIDE SEQUENCE [LARGE SCALE GENOMIC DNA]</scope>
    <source>
        <strain evidence="1 2">B24</strain>
    </source>
</reference>